<feature type="region of interest" description="Disordered" evidence="1">
    <location>
        <begin position="728"/>
        <end position="826"/>
    </location>
</feature>
<evidence type="ECO:0000313" key="2">
    <source>
        <dbReference type="EMBL" id="KAI6296524.1"/>
    </source>
</evidence>
<organism evidence="2 3">
    <name type="scientific">Pyricularia grisea</name>
    <name type="common">Crabgrass-specific blast fungus</name>
    <name type="synonym">Magnaporthe grisea</name>
    <dbReference type="NCBI Taxonomy" id="148305"/>
    <lineage>
        <taxon>Eukaryota</taxon>
        <taxon>Fungi</taxon>
        <taxon>Dikarya</taxon>
        <taxon>Ascomycota</taxon>
        <taxon>Pezizomycotina</taxon>
        <taxon>Sordariomycetes</taxon>
        <taxon>Sordariomycetidae</taxon>
        <taxon>Magnaporthales</taxon>
        <taxon>Pyriculariaceae</taxon>
        <taxon>Pyricularia</taxon>
    </lineage>
</organism>
<feature type="compositionally biased region" description="Basic and acidic residues" evidence="1">
    <location>
        <begin position="1"/>
        <end position="13"/>
    </location>
</feature>
<feature type="compositionally biased region" description="Low complexity" evidence="1">
    <location>
        <begin position="161"/>
        <end position="178"/>
    </location>
</feature>
<evidence type="ECO:0000256" key="1">
    <source>
        <dbReference type="SAM" id="MobiDB-lite"/>
    </source>
</evidence>
<feature type="compositionally biased region" description="Basic residues" evidence="1">
    <location>
        <begin position="570"/>
        <end position="579"/>
    </location>
</feature>
<evidence type="ECO:0008006" key="4">
    <source>
        <dbReference type="Google" id="ProtNLM"/>
    </source>
</evidence>
<feature type="compositionally biased region" description="Basic and acidic residues" evidence="1">
    <location>
        <begin position="923"/>
        <end position="947"/>
    </location>
</feature>
<feature type="compositionally biased region" description="Basic and acidic residues" evidence="1">
    <location>
        <begin position="809"/>
        <end position="818"/>
    </location>
</feature>
<dbReference type="Proteomes" id="UP001059893">
    <property type="component" value="Unassembled WGS sequence"/>
</dbReference>
<feature type="region of interest" description="Disordered" evidence="1">
    <location>
        <begin position="987"/>
        <end position="1275"/>
    </location>
</feature>
<feature type="compositionally biased region" description="Polar residues" evidence="1">
    <location>
        <begin position="553"/>
        <end position="562"/>
    </location>
</feature>
<feature type="region of interest" description="Disordered" evidence="1">
    <location>
        <begin position="1305"/>
        <end position="1470"/>
    </location>
</feature>
<feature type="compositionally biased region" description="Basic and acidic residues" evidence="1">
    <location>
        <begin position="1152"/>
        <end position="1163"/>
    </location>
</feature>
<feature type="compositionally biased region" description="Basic and acidic residues" evidence="1">
    <location>
        <begin position="470"/>
        <end position="524"/>
    </location>
</feature>
<protein>
    <recommendedName>
        <fullName evidence="4">Involucrin repeat protein</fullName>
    </recommendedName>
</protein>
<feature type="region of interest" description="Disordered" evidence="1">
    <location>
        <begin position="842"/>
        <end position="966"/>
    </location>
</feature>
<feature type="compositionally biased region" description="Basic and acidic residues" evidence="1">
    <location>
        <begin position="586"/>
        <end position="607"/>
    </location>
</feature>
<comment type="caution">
    <text evidence="2">The sequence shown here is derived from an EMBL/GenBank/DDBJ whole genome shotgun (WGS) entry which is preliminary data.</text>
</comment>
<feature type="compositionally biased region" description="Basic and acidic residues" evidence="1">
    <location>
        <begin position="1172"/>
        <end position="1184"/>
    </location>
</feature>
<feature type="region of interest" description="Disordered" evidence="1">
    <location>
        <begin position="464"/>
        <end position="693"/>
    </location>
</feature>
<feature type="compositionally biased region" description="Basic and acidic residues" evidence="1">
    <location>
        <begin position="857"/>
        <end position="868"/>
    </location>
</feature>
<keyword evidence="3" id="KW-1185">Reference proteome</keyword>
<feature type="compositionally biased region" description="Low complexity" evidence="1">
    <location>
        <begin position="1245"/>
        <end position="1254"/>
    </location>
</feature>
<sequence>MSEYYRRGSPESSRRRRRERHERDHEQGHGHQHSYERSHDATPPAAPQYIPTGSMPQTHERDNADSSSMLSSSSTSESLLNISAPKSRAAGILSFFTSPDPAARRRKYRKKKKRLLGFGNSSSSSLEEALAYGRGYVDKERREAAEAAAAGRPYAHSTQYSQNPQQFSQSRQQQQYGSPRDQRSAGPHRDKTDEEIQEIGRQLAKMARDGNREDMARNGSRRGISGLMAGAAAATAVAGYRHSKSSDKRGRGIGSSRPQQHSDSGDESDWETSSEDEYSSEDVDPGLAYGASTVDFPMSRPPPPAQRPTESRPMAADSRKSQVVDPQRFGPMNSLRGLINTPCGFDDPVQKQNRESEPRQDRPVPSVESASFEARPLRKVYPVPTSDPDRFDITRAQSSSGPRPEPVPIQAPKPIVPISSRVYDAQDYARSEPRPERELRKRNSDSSFANVALAGLAGVVGVGAAAKLASDYREKRDDRRERDEYKDVDTRPKRTRSENTTRADEEPRTQDGGAYHRDGAHFPKNEPTATMDGSRRRQAELEEKIRRLEASLREQSNNQNAQPESPDRERKRRDKKRRSVVIEQGDEAHASSKPRDKDRYDGDEPKTSKRSSRNFGSAVASSSKSPVEPLDSRTADDDFPAPMSQTPIRPLTPMITTVEREPDFSKFNARGYDQPRGPPVDAPSERLSRLDSFERDVNDVNDLDSKDAREAAELSTDPLPETVIAAAAAVLARHGHRGKGVRKSEPQPKRSRSEERDAVQEEADRHYRQSVLARKIAEDQIRSRSASPDKSPVDGHDEDPVIRIVTPPEMHRHEKGKFEAPNADVRIDNIIEPKDLEQYRLPRGAHLGDPSTFPIFKSRDPSAERERPMLNLVRPTPAVSPIPSPSPEEQQSRAPPKAPENVVFEEPKSPKSASDVIIGPRGEIIDVEPREKSVLPDEGKHIDKTPKASELSSGKEKKKKKKGSAWGSVLAGITGAGAATAIAAAAGDSSNTTPALEEHDRQERAMPGAFDSSEVPAERDDTTSRRSRKGKGKQQVWDDEPPSPGPKPASPSSSQTQGAFADDLDFAATLAAGLQDSGFDPNIVIDDPLYRRRDSPPGSSEPLEESYRTSFSEAVPDLDANFTNPVVPGSSSGPSTVIEIPRSNPVFNPTETVKDAQEEEISRSDPAPDATETFKDAHEGDIPRKLSKKERRRLKEAQKKNPDETLVLEREDPLVEAEEKPLPPTLAEGESTLVENTDMPAQIDSSSAAEPEAPSGKKKKKAKKAAQAASAWDIVEEPSKDPVEISPAVVADILRDTVDEAHLGSRDQAEYRADVTTPSYGSEMPTIIAKDPSPLQESVPHKLLEDSAPTSDYATPAQEAEPGVSPYASTPAVEDTMEATSSQKKKKKSKKGSDIETAADPIVETTQHASNEVSRDILDAADATVEESSAPQDPIAEPPLEDSLPVVEDEPAVSTGKKKKKKSKKAAEVDAVDAGAAHPIDFAEEIHEKTVLAASTEINEDPPKEASSETPIEGPEKALDEAPKEATLEMPNEVWMQHRMLLPTPPRKFSMRDRWILQRQLMRLAPTQLHRNKTPFLILSPLWL</sequence>
<feature type="compositionally biased region" description="Basic and acidic residues" evidence="1">
    <location>
        <begin position="791"/>
        <end position="801"/>
    </location>
</feature>
<feature type="compositionally biased region" description="Basic and acidic residues" evidence="1">
    <location>
        <begin position="21"/>
        <end position="40"/>
    </location>
</feature>
<feature type="compositionally biased region" description="Polar residues" evidence="1">
    <location>
        <begin position="613"/>
        <end position="625"/>
    </location>
</feature>
<reference evidence="2" key="1">
    <citation type="submission" date="2021-01" db="EMBL/GenBank/DDBJ databases">
        <title>Deciphering the adaptive evolutionary patterns associated with biogeogrpahic diversity in the finger millet blast pathogen Magnaporthe oryzae in Eastern Africa.</title>
        <authorList>
            <person name="Onyema G."/>
            <person name="Shittu T.A."/>
            <person name="Dodsworth S."/>
            <person name="Devilliers S."/>
            <person name="Muthumeenakshi S."/>
            <person name="Sreenivasaprasad S."/>
        </authorList>
    </citation>
    <scope>NUCLEOTIDE SEQUENCE</scope>
    <source>
        <strain evidence="2">D15/s37</strain>
    </source>
</reference>
<feature type="compositionally biased region" description="Basic and acidic residues" evidence="1">
    <location>
        <begin position="1193"/>
        <end position="1221"/>
    </location>
</feature>
<feature type="compositionally biased region" description="Basic and acidic residues" evidence="1">
    <location>
        <begin position="742"/>
        <end position="767"/>
    </location>
</feature>
<feature type="compositionally biased region" description="Basic and acidic residues" evidence="1">
    <location>
        <begin position="427"/>
        <end position="444"/>
    </location>
</feature>
<accession>A0ABQ8NH25</accession>
<feature type="region of interest" description="Disordered" evidence="1">
    <location>
        <begin position="1496"/>
        <end position="1521"/>
    </location>
</feature>
<evidence type="ECO:0000313" key="3">
    <source>
        <dbReference type="Proteomes" id="UP001059893"/>
    </source>
</evidence>
<feature type="region of interest" description="Disordered" evidence="1">
    <location>
        <begin position="1"/>
        <end position="128"/>
    </location>
</feature>
<dbReference type="EMBL" id="JABSND010000132">
    <property type="protein sequence ID" value="KAI6296524.1"/>
    <property type="molecule type" value="Genomic_DNA"/>
</dbReference>
<feature type="compositionally biased region" description="Low complexity" evidence="1">
    <location>
        <begin position="66"/>
        <end position="83"/>
    </location>
</feature>
<feature type="compositionally biased region" description="Low complexity" evidence="1">
    <location>
        <begin position="229"/>
        <end position="239"/>
    </location>
</feature>
<gene>
    <name evidence="2" type="ORF">MCOR33_006873</name>
</gene>
<feature type="region of interest" description="Disordered" evidence="1">
    <location>
        <begin position="141"/>
        <end position="447"/>
    </location>
</feature>
<proteinExistence type="predicted"/>
<feature type="compositionally biased region" description="Basic and acidic residues" evidence="1">
    <location>
        <begin position="683"/>
        <end position="693"/>
    </location>
</feature>
<feature type="compositionally biased region" description="Acidic residues" evidence="1">
    <location>
        <begin position="265"/>
        <end position="284"/>
    </location>
</feature>
<feature type="compositionally biased region" description="Low complexity" evidence="1">
    <location>
        <begin position="1125"/>
        <end position="1135"/>
    </location>
</feature>
<name>A0ABQ8NH25_PYRGI</name>
<feature type="compositionally biased region" description="Low complexity" evidence="1">
    <location>
        <begin position="1050"/>
        <end position="1074"/>
    </location>
</feature>
<feature type="compositionally biased region" description="Basic residues" evidence="1">
    <location>
        <begin position="104"/>
        <end position="115"/>
    </location>
</feature>
<feature type="compositionally biased region" description="Basic and acidic residues" evidence="1">
    <location>
        <begin position="348"/>
        <end position="362"/>
    </location>
</feature>
<feature type="compositionally biased region" description="Pro residues" evidence="1">
    <location>
        <begin position="403"/>
        <end position="415"/>
    </location>
</feature>
<feature type="compositionally biased region" description="Basic and acidic residues" evidence="1">
    <location>
        <begin position="206"/>
        <end position="216"/>
    </location>
</feature>
<feature type="compositionally biased region" description="Basic and acidic residues" evidence="1">
    <location>
        <begin position="533"/>
        <end position="552"/>
    </location>
</feature>
<feature type="compositionally biased region" description="Basic and acidic residues" evidence="1">
    <location>
        <begin position="180"/>
        <end position="194"/>
    </location>
</feature>